<keyword evidence="4" id="KW-1185">Reference proteome</keyword>
<proteinExistence type="predicted"/>
<evidence type="ECO:0000256" key="1">
    <source>
        <dbReference type="SAM" id="Phobius"/>
    </source>
</evidence>
<accession>A0A1J4MFN0</accession>
<sequence length="381" mass="44112">MNVRKLLFILILTCMEYFNVFCLDEYSELIKEPVLNPLSENNKSLKEGLKSRKIYPLVSLEIKTQRLKLEGEIIPSKIVSRRILVAKGVVESRILANDVLYFNTNLKANQKVKVKQLVGVVTYEKANKEEELYSSCDGITKEILPQGFYGFEAIFFVIYCDLKKSIMSTYFGYSIVPSTEKDAIFGRFENIPVKKEINATRNRFNNCNAKFASNEKYKKSAFKQNISCKSNENLQYQDKQSEHYIDQSQLSSICVNSKDSVPSNNQENPNTAIKRVEFLYKKCIPNKNKIVDSSLTMKLKSYRKSLEALKQSVANITDFSRAENVRMEDKQLDFDEQKTIVSKMVTLSFKYWIWILLTLTILILMLLVLSRIFRYSSMQSI</sequence>
<keyword evidence="1" id="KW-0472">Membrane</keyword>
<keyword evidence="1" id="KW-1133">Transmembrane helix</keyword>
<keyword evidence="1" id="KW-0812">Transmembrane</keyword>
<evidence type="ECO:0000256" key="2">
    <source>
        <dbReference type="SAM" id="SignalP"/>
    </source>
</evidence>
<comment type="caution">
    <text evidence="3">The sequence shown here is derived from an EMBL/GenBank/DDBJ whole genome shotgun (WGS) entry which is preliminary data.</text>
</comment>
<organism evidence="3 4">
    <name type="scientific">Cryptosporidium ubiquitum</name>
    <dbReference type="NCBI Taxonomy" id="857276"/>
    <lineage>
        <taxon>Eukaryota</taxon>
        <taxon>Sar</taxon>
        <taxon>Alveolata</taxon>
        <taxon>Apicomplexa</taxon>
        <taxon>Conoidasida</taxon>
        <taxon>Coccidia</taxon>
        <taxon>Eucoccidiorida</taxon>
        <taxon>Eimeriorina</taxon>
        <taxon>Cryptosporidiidae</taxon>
        <taxon>Cryptosporidium</taxon>
    </lineage>
</organism>
<dbReference type="OrthoDB" id="342566at2759"/>
<dbReference type="Proteomes" id="UP000186176">
    <property type="component" value="Unassembled WGS sequence"/>
</dbReference>
<evidence type="ECO:0000313" key="4">
    <source>
        <dbReference type="Proteomes" id="UP000186176"/>
    </source>
</evidence>
<feature type="signal peptide" evidence="2">
    <location>
        <begin position="1"/>
        <end position="22"/>
    </location>
</feature>
<name>A0A1J4MFN0_9CRYT</name>
<dbReference type="AlphaFoldDB" id="A0A1J4MFN0"/>
<dbReference type="EMBL" id="LRBP01000027">
    <property type="protein sequence ID" value="OII71836.1"/>
    <property type="molecule type" value="Genomic_DNA"/>
</dbReference>
<gene>
    <name evidence="3" type="ORF">cubi_00644</name>
</gene>
<dbReference type="RefSeq" id="XP_028873455.1">
    <property type="nucleotide sequence ID" value="XM_029017657.1"/>
</dbReference>
<feature type="chain" id="PRO_5011978031" evidence="2">
    <location>
        <begin position="23"/>
        <end position="381"/>
    </location>
</feature>
<dbReference type="GeneID" id="39977436"/>
<evidence type="ECO:0000313" key="3">
    <source>
        <dbReference type="EMBL" id="OII71836.1"/>
    </source>
</evidence>
<dbReference type="VEuPathDB" id="CryptoDB:cubi_00644"/>
<keyword evidence="2" id="KW-0732">Signal</keyword>
<feature type="transmembrane region" description="Helical" evidence="1">
    <location>
        <begin position="351"/>
        <end position="373"/>
    </location>
</feature>
<reference evidence="3 4" key="1">
    <citation type="submission" date="2016-10" db="EMBL/GenBank/DDBJ databases">
        <title>Reductive evolution of mitochondrial metabolism and differential evolution of invasion-related proteins in Cryptosporidium.</title>
        <authorList>
            <person name="Liu S."/>
            <person name="Roellig D.M."/>
            <person name="Guo Y."/>
            <person name="Li N."/>
            <person name="Frace M.A."/>
            <person name="Tang K."/>
            <person name="Zhang L."/>
            <person name="Feng Y."/>
            <person name="Xiao L."/>
        </authorList>
    </citation>
    <scope>NUCLEOTIDE SEQUENCE [LARGE SCALE GENOMIC DNA]</scope>
    <source>
        <strain evidence="3">39726</strain>
    </source>
</reference>
<protein>
    <submittedName>
        <fullName evidence="3">Uncharacterized protein</fullName>
    </submittedName>
</protein>